<dbReference type="SMART" id="SM00186">
    <property type="entry name" value="FBG"/>
    <property type="match status" value="1"/>
</dbReference>
<dbReference type="InterPro" id="IPR002181">
    <property type="entry name" value="Fibrinogen_a/b/g_C_dom"/>
</dbReference>
<protein>
    <recommendedName>
        <fullName evidence="4">Fibrinogen C-terminal domain-containing protein</fullName>
    </recommendedName>
</protein>
<dbReference type="Pfam" id="PF00147">
    <property type="entry name" value="Fibrinogen_C"/>
    <property type="match status" value="2"/>
</dbReference>
<evidence type="ECO:0000256" key="1">
    <source>
        <dbReference type="ARBA" id="ARBA00004613"/>
    </source>
</evidence>
<reference evidence="5 6" key="1">
    <citation type="submission" date="2021-06" db="EMBL/GenBank/DDBJ databases">
        <authorList>
            <person name="Palmer J.M."/>
        </authorList>
    </citation>
    <scope>NUCLEOTIDE SEQUENCE [LARGE SCALE GENOMIC DNA]</scope>
    <source>
        <strain evidence="5 6">XC_2019</strain>
        <tissue evidence="5">Muscle</tissue>
    </source>
</reference>
<accession>A0ABV0QI27</accession>
<keyword evidence="3" id="KW-1015">Disulfide bond</keyword>
<dbReference type="InterPro" id="IPR037579">
    <property type="entry name" value="FIB_ANG-like"/>
</dbReference>
<organism evidence="5 6">
    <name type="scientific">Xenoophorus captivus</name>
    <dbReference type="NCBI Taxonomy" id="1517983"/>
    <lineage>
        <taxon>Eukaryota</taxon>
        <taxon>Metazoa</taxon>
        <taxon>Chordata</taxon>
        <taxon>Craniata</taxon>
        <taxon>Vertebrata</taxon>
        <taxon>Euteleostomi</taxon>
        <taxon>Actinopterygii</taxon>
        <taxon>Neopterygii</taxon>
        <taxon>Teleostei</taxon>
        <taxon>Neoteleostei</taxon>
        <taxon>Acanthomorphata</taxon>
        <taxon>Ovalentaria</taxon>
        <taxon>Atherinomorphae</taxon>
        <taxon>Cyprinodontiformes</taxon>
        <taxon>Goodeidae</taxon>
        <taxon>Xenoophorus</taxon>
    </lineage>
</organism>
<dbReference type="PANTHER" id="PTHR47221">
    <property type="entry name" value="FIBRINOGEN ALPHA CHAIN"/>
    <property type="match status" value="1"/>
</dbReference>
<evidence type="ECO:0000256" key="3">
    <source>
        <dbReference type="ARBA" id="ARBA00023157"/>
    </source>
</evidence>
<gene>
    <name evidence="5" type="ORF">XENOCAPTIV_013326</name>
</gene>
<name>A0ABV0QI27_9TELE</name>
<keyword evidence="6" id="KW-1185">Reference proteome</keyword>
<dbReference type="PANTHER" id="PTHR47221:SF7">
    <property type="entry name" value="FIBRINOGEN BETA CHAIN"/>
    <property type="match status" value="1"/>
</dbReference>
<feature type="non-terminal residue" evidence="5">
    <location>
        <position position="1"/>
    </location>
</feature>
<dbReference type="InterPro" id="IPR014716">
    <property type="entry name" value="Fibrinogen_a/b/g_C_1"/>
</dbReference>
<keyword evidence="2" id="KW-0964">Secreted</keyword>
<dbReference type="EMBL" id="JAHRIN010011184">
    <property type="protein sequence ID" value="MEQ2195469.1"/>
    <property type="molecule type" value="Genomic_DNA"/>
</dbReference>
<dbReference type="SUPFAM" id="SSF56496">
    <property type="entry name" value="Fibrinogen C-terminal domain-like"/>
    <property type="match status" value="1"/>
</dbReference>
<proteinExistence type="predicted"/>
<feature type="domain" description="Fibrinogen C-terminal" evidence="4">
    <location>
        <begin position="80"/>
        <end position="192"/>
    </location>
</feature>
<evidence type="ECO:0000259" key="4">
    <source>
        <dbReference type="PROSITE" id="PS51406"/>
    </source>
</evidence>
<evidence type="ECO:0000256" key="2">
    <source>
        <dbReference type="ARBA" id="ARBA00022525"/>
    </source>
</evidence>
<dbReference type="Proteomes" id="UP001434883">
    <property type="component" value="Unassembled WGS sequence"/>
</dbReference>
<comment type="caution">
    <text evidence="5">The sequence shown here is derived from an EMBL/GenBank/DDBJ whole genome shotgun (WGS) entry which is preliminary data.</text>
</comment>
<sequence>CSEVFADGNVASGLYVIRPDGAPTALNVYCDMSNGCTFLFPTLADRCLCAGPGWSTAMGLEISSPLKENSGWETTLCTTSPHKDQYQLHVGDYTGNAGDALADARGLNFNSPCKGGIKFSTYDHPNDMNATGDNGRCIRHSKSGWWCDSGKLNGQEFKGPFQAMSDDGVAWYVWHGWSYAIKSVVMMVRAADLENPPAIIERFSPNMVEGGQ</sequence>
<dbReference type="InterPro" id="IPR036056">
    <property type="entry name" value="Fibrinogen-like_C"/>
</dbReference>
<dbReference type="Gene3D" id="4.10.530.10">
    <property type="entry name" value="Gamma-fibrinogen Carboxyl Terminal Fragment, domain 2"/>
    <property type="match status" value="1"/>
</dbReference>
<dbReference type="PROSITE" id="PS51406">
    <property type="entry name" value="FIBRINOGEN_C_2"/>
    <property type="match status" value="1"/>
</dbReference>
<evidence type="ECO:0000313" key="5">
    <source>
        <dbReference type="EMBL" id="MEQ2195469.1"/>
    </source>
</evidence>
<dbReference type="Gene3D" id="3.90.215.10">
    <property type="entry name" value="Gamma Fibrinogen, chain A, domain 1"/>
    <property type="match status" value="2"/>
</dbReference>
<comment type="subcellular location">
    <subcellularLocation>
        <location evidence="1">Secreted</location>
    </subcellularLocation>
</comment>
<evidence type="ECO:0000313" key="6">
    <source>
        <dbReference type="Proteomes" id="UP001434883"/>
    </source>
</evidence>